<dbReference type="OrthoDB" id="362685at2"/>
<reference evidence="4 5" key="1">
    <citation type="submission" date="2019-02" db="EMBL/GenBank/DDBJ databases">
        <authorList>
            <person name="Fomenkov A."/>
            <person name="Dubinina G."/>
            <person name="Grabovich M."/>
            <person name="Vincze T."/>
            <person name="Roberts R.J."/>
        </authorList>
    </citation>
    <scope>NUCLEOTIDE SEQUENCE [LARGE SCALE GENOMIC DNA]</scope>
    <source>
        <strain evidence="4 5">P</strain>
    </source>
</reference>
<dbReference type="KEGG" id="sper:EW093_00265"/>
<feature type="transmembrane region" description="Helical" evidence="2">
    <location>
        <begin position="20"/>
        <end position="40"/>
    </location>
</feature>
<dbReference type="Proteomes" id="UP000323824">
    <property type="component" value="Chromosome"/>
</dbReference>
<keyword evidence="1" id="KW-0697">Rotamase</keyword>
<dbReference type="Pfam" id="PF13624">
    <property type="entry name" value="SurA_N_3"/>
    <property type="match status" value="1"/>
</dbReference>
<keyword evidence="2" id="KW-0812">Transmembrane</keyword>
<dbReference type="SUPFAM" id="SSF54534">
    <property type="entry name" value="FKBP-like"/>
    <property type="match status" value="1"/>
</dbReference>
<keyword evidence="5" id="KW-1185">Reference proteome</keyword>
<dbReference type="InterPro" id="IPR046357">
    <property type="entry name" value="PPIase_dom_sf"/>
</dbReference>
<dbReference type="EMBL" id="CP035807">
    <property type="protein sequence ID" value="QEN03199.1"/>
    <property type="molecule type" value="Genomic_DNA"/>
</dbReference>
<keyword evidence="2" id="KW-1133">Transmembrane helix</keyword>
<evidence type="ECO:0000256" key="1">
    <source>
        <dbReference type="PROSITE-ProRule" id="PRU00278"/>
    </source>
</evidence>
<dbReference type="Gene3D" id="3.10.50.40">
    <property type="match status" value="1"/>
</dbReference>
<keyword evidence="2" id="KW-0472">Membrane</keyword>
<reference evidence="4 5" key="2">
    <citation type="submission" date="2019-09" db="EMBL/GenBank/DDBJ databases">
        <title>Complete Genome Sequence and Methylome Analysis of free living Spirochaetas.</title>
        <authorList>
            <person name="Leshcheva N."/>
            <person name="Mikheeva N."/>
        </authorList>
    </citation>
    <scope>NUCLEOTIDE SEQUENCE [LARGE SCALE GENOMIC DNA]</scope>
    <source>
        <strain evidence="4 5">P</strain>
    </source>
</reference>
<organism evidence="4 5">
    <name type="scientific">Thiospirochaeta perfilievii</name>
    <dbReference type="NCBI Taxonomy" id="252967"/>
    <lineage>
        <taxon>Bacteria</taxon>
        <taxon>Pseudomonadati</taxon>
        <taxon>Spirochaetota</taxon>
        <taxon>Spirochaetia</taxon>
        <taxon>Spirochaetales</taxon>
        <taxon>Spirochaetaceae</taxon>
        <taxon>Thiospirochaeta</taxon>
    </lineage>
</organism>
<dbReference type="PROSITE" id="PS50198">
    <property type="entry name" value="PPIC_PPIASE_2"/>
    <property type="match status" value="1"/>
</dbReference>
<evidence type="ECO:0000313" key="5">
    <source>
        <dbReference type="Proteomes" id="UP000323824"/>
    </source>
</evidence>
<evidence type="ECO:0000313" key="4">
    <source>
        <dbReference type="EMBL" id="QEN03199.1"/>
    </source>
</evidence>
<dbReference type="GO" id="GO:0003755">
    <property type="term" value="F:peptidyl-prolyl cis-trans isomerase activity"/>
    <property type="evidence" value="ECO:0007669"/>
    <property type="project" value="UniProtKB-KW"/>
</dbReference>
<proteinExistence type="predicted"/>
<sequence>MASKTDNFKKKNNNRNIGALIGSIVILLIVVVSFVLSPALSKLGQSQTSDIVLGSYGNEKITFSFLKETPFRQELASLSNNSTDTMDPRLAQVAYKRAVTKAAAIEEFNSNGYLITKEQLDNAVLNSGYYNVNGSFSPSVFKNTTEAKKQELRVNIKREMQVESWMYHTIIQQKRSSKYLEFISSMSNKKRNFDYITYDYSDYPDELVLDYASSNPKKFTELSLSRITVKDMKTADEVINKLKNNENTFGELAMSYSTDNFKTSNGEMSSTTYEYELESIFGITNSDDLLNSKVGDLPVVVEKDGSVILLTLNSEIVKPDFKDLTNIRSYMLSFERGIIEDYFYDKINSNTSNELAALGKEIKSTGLFSINFGGEQLLSTSIDRVSQNSIFSRAVNNDNFFTTLFSLENDTLSEPIVLGDTISVFKLKEELVDDTNTQEFILSSLDRALLNYKSQVSEDLILKSDKYVDNFYTGYFEILKINQGI</sequence>
<evidence type="ECO:0000256" key="2">
    <source>
        <dbReference type="SAM" id="Phobius"/>
    </source>
</evidence>
<gene>
    <name evidence="4" type="ORF">EW093_00265</name>
</gene>
<protein>
    <recommendedName>
        <fullName evidence="3">PpiC domain-containing protein</fullName>
    </recommendedName>
</protein>
<feature type="domain" description="PpiC" evidence="3">
    <location>
        <begin position="219"/>
        <end position="314"/>
    </location>
</feature>
<dbReference type="AlphaFoldDB" id="A0A5C1Q8B5"/>
<dbReference type="RefSeq" id="WP_149566459.1">
    <property type="nucleotide sequence ID" value="NZ_CP035807.1"/>
</dbReference>
<accession>A0A5C1Q8B5</accession>
<name>A0A5C1Q8B5_9SPIO</name>
<dbReference type="InterPro" id="IPR000297">
    <property type="entry name" value="PPIase_PpiC"/>
</dbReference>
<keyword evidence="1" id="KW-0413">Isomerase</keyword>
<evidence type="ECO:0000259" key="3">
    <source>
        <dbReference type="PROSITE" id="PS50198"/>
    </source>
</evidence>